<dbReference type="HAMAP" id="MF_01456">
    <property type="entry name" value="NDH1_NuoK"/>
    <property type="match status" value="1"/>
</dbReference>
<feature type="transmembrane region" description="Helical" evidence="10">
    <location>
        <begin position="6"/>
        <end position="25"/>
    </location>
</feature>
<dbReference type="FunFam" id="1.10.287.3510:FF:000001">
    <property type="entry name" value="NADH-quinone oxidoreductase subunit K"/>
    <property type="match status" value="1"/>
</dbReference>
<dbReference type="GO" id="GO:0005886">
    <property type="term" value="C:plasma membrane"/>
    <property type="evidence" value="ECO:0007669"/>
    <property type="project" value="UniProtKB-SubCell"/>
</dbReference>
<dbReference type="NCBIfam" id="NF004320">
    <property type="entry name" value="PRK05715.1-2"/>
    <property type="match status" value="1"/>
</dbReference>
<reference evidence="11 12" key="1">
    <citation type="submission" date="2018-07" db="EMBL/GenBank/DDBJ databases">
        <title>Genome sequencing of Runella.</title>
        <authorList>
            <person name="Baek M.-G."/>
            <person name="Yi H."/>
        </authorList>
    </citation>
    <scope>NUCLEOTIDE SEQUENCE [LARGE SCALE GENOMIC DNA]</scope>
    <source>
        <strain evidence="11 12">HYN0085</strain>
    </source>
</reference>
<keyword evidence="10" id="KW-1003">Cell membrane</keyword>
<dbReference type="GO" id="GO:0030964">
    <property type="term" value="C:NADH dehydrogenase complex"/>
    <property type="evidence" value="ECO:0007669"/>
    <property type="project" value="TreeGrafter"/>
</dbReference>
<evidence type="ECO:0000256" key="5">
    <source>
        <dbReference type="ARBA" id="ARBA00022692"/>
    </source>
</evidence>
<evidence type="ECO:0000256" key="1">
    <source>
        <dbReference type="ARBA" id="ARBA00002378"/>
    </source>
</evidence>
<dbReference type="RefSeq" id="WP_114065388.1">
    <property type="nucleotide sequence ID" value="NZ_CP030850.1"/>
</dbReference>
<evidence type="ECO:0000256" key="3">
    <source>
        <dbReference type="ARBA" id="ARBA00010519"/>
    </source>
</evidence>
<keyword evidence="5 10" id="KW-0812">Transmembrane</keyword>
<evidence type="ECO:0000313" key="12">
    <source>
        <dbReference type="Proteomes" id="UP000251993"/>
    </source>
</evidence>
<dbReference type="OrthoDB" id="9810120at2"/>
<keyword evidence="8 10" id="KW-1133">Transmembrane helix</keyword>
<keyword evidence="11" id="KW-0560">Oxidoreductase</keyword>
<evidence type="ECO:0000256" key="10">
    <source>
        <dbReference type="HAMAP-Rule" id="MF_01456"/>
    </source>
</evidence>
<comment type="catalytic activity">
    <reaction evidence="10">
        <text>a quinone + NADH + 5 H(+)(in) = a quinol + NAD(+) + 4 H(+)(out)</text>
        <dbReference type="Rhea" id="RHEA:57888"/>
        <dbReference type="ChEBI" id="CHEBI:15378"/>
        <dbReference type="ChEBI" id="CHEBI:24646"/>
        <dbReference type="ChEBI" id="CHEBI:57540"/>
        <dbReference type="ChEBI" id="CHEBI:57945"/>
        <dbReference type="ChEBI" id="CHEBI:132124"/>
    </reaction>
</comment>
<dbReference type="Gene3D" id="1.10.287.3510">
    <property type="match status" value="1"/>
</dbReference>
<dbReference type="InterPro" id="IPR039428">
    <property type="entry name" value="NUOK/Mnh_C1-like"/>
</dbReference>
<evidence type="ECO:0000256" key="9">
    <source>
        <dbReference type="ARBA" id="ARBA00023136"/>
    </source>
</evidence>
<evidence type="ECO:0000313" key="11">
    <source>
        <dbReference type="EMBL" id="AXE16601.1"/>
    </source>
</evidence>
<comment type="subunit">
    <text evidence="10">NDH-1 is composed of 14 different subunits. Subunits NuoA, H, J, K, L, M, N constitute the membrane sector of the complex.</text>
</comment>
<dbReference type="GO" id="GO:0042773">
    <property type="term" value="P:ATP synthesis coupled electron transport"/>
    <property type="evidence" value="ECO:0007669"/>
    <property type="project" value="InterPro"/>
</dbReference>
<dbReference type="Pfam" id="PF00420">
    <property type="entry name" value="Oxidored_q2"/>
    <property type="match status" value="1"/>
</dbReference>
<dbReference type="Proteomes" id="UP000251993">
    <property type="component" value="Chromosome"/>
</dbReference>
<feature type="transmembrane region" description="Helical" evidence="10">
    <location>
        <begin position="32"/>
        <end position="52"/>
    </location>
</feature>
<keyword evidence="9 10" id="KW-0472">Membrane</keyword>
<keyword evidence="7 10" id="KW-1278">Translocase</keyword>
<dbReference type="PANTHER" id="PTHR11434:SF16">
    <property type="entry name" value="NADH-UBIQUINONE OXIDOREDUCTASE CHAIN 4L"/>
    <property type="match status" value="1"/>
</dbReference>
<evidence type="ECO:0000256" key="8">
    <source>
        <dbReference type="ARBA" id="ARBA00022989"/>
    </source>
</evidence>
<comment type="similarity">
    <text evidence="3 10">Belongs to the complex I subunit 4L family.</text>
</comment>
<protein>
    <recommendedName>
        <fullName evidence="10">NADH-quinone oxidoreductase subunit K</fullName>
        <ecNumber evidence="10">7.1.1.-</ecNumber>
    </recommendedName>
    <alternativeName>
        <fullName evidence="10">NADH dehydrogenase I subunit K</fullName>
    </alternativeName>
    <alternativeName>
        <fullName evidence="10">NDH-1 subunit K</fullName>
    </alternativeName>
</protein>
<comment type="subcellular location">
    <subcellularLocation>
        <location evidence="10">Cell membrane</location>
        <topology evidence="10">Multi-pass membrane protein</topology>
    </subcellularLocation>
    <subcellularLocation>
        <location evidence="2">Membrane</location>
        <topology evidence="2">Multi-pass membrane protein</topology>
    </subcellularLocation>
</comment>
<dbReference type="GO" id="GO:0050136">
    <property type="term" value="F:NADH dehydrogenase (quinone) (non-electrogenic) activity"/>
    <property type="evidence" value="ECO:0007669"/>
    <property type="project" value="UniProtKB-UniRule"/>
</dbReference>
<dbReference type="InterPro" id="IPR001133">
    <property type="entry name" value="NADH_UbQ_OxRdtase_chain4L/K"/>
</dbReference>
<keyword evidence="4 10" id="KW-0813">Transport</keyword>
<keyword evidence="10" id="KW-0520">NAD</keyword>
<keyword evidence="12" id="KW-1185">Reference proteome</keyword>
<comment type="function">
    <text evidence="10">NDH-1 shuttles electrons from NADH, via FMN and iron-sulfur (Fe-S) centers, to quinones in the respiratory chain. The immediate electron acceptor for the enzyme in this species is believed to be a menaquinone. Couples the redox reaction to proton translocation (for every two electrons transferred, four hydrogen ions are translocated across the cytoplasmic membrane), and thus conserves the redox energy in a proton gradient.</text>
</comment>
<dbReference type="GO" id="GO:0048038">
    <property type="term" value="F:quinone binding"/>
    <property type="evidence" value="ECO:0007669"/>
    <property type="project" value="UniProtKB-KW"/>
</dbReference>
<dbReference type="PANTHER" id="PTHR11434">
    <property type="entry name" value="NADH-UBIQUINONE OXIDOREDUCTASE SUBUNIT ND4L"/>
    <property type="match status" value="1"/>
</dbReference>
<proteinExistence type="inferred from homology"/>
<evidence type="ECO:0000256" key="2">
    <source>
        <dbReference type="ARBA" id="ARBA00004141"/>
    </source>
</evidence>
<evidence type="ECO:0000256" key="4">
    <source>
        <dbReference type="ARBA" id="ARBA00022448"/>
    </source>
</evidence>
<gene>
    <name evidence="10" type="primary">nuoK</name>
    <name evidence="11" type="ORF">DR864_02090</name>
</gene>
<organism evidence="11 12">
    <name type="scientific">Runella rosea</name>
    <dbReference type="NCBI Taxonomy" id="2259595"/>
    <lineage>
        <taxon>Bacteria</taxon>
        <taxon>Pseudomonadati</taxon>
        <taxon>Bacteroidota</taxon>
        <taxon>Cytophagia</taxon>
        <taxon>Cytophagales</taxon>
        <taxon>Spirosomataceae</taxon>
        <taxon>Runella</taxon>
    </lineage>
</organism>
<keyword evidence="6 10" id="KW-0874">Quinone</keyword>
<dbReference type="AlphaFoldDB" id="A0A344TD80"/>
<dbReference type="EC" id="7.1.1.-" evidence="10"/>
<dbReference type="EMBL" id="CP030850">
    <property type="protein sequence ID" value="AXE16601.1"/>
    <property type="molecule type" value="Genomic_DNA"/>
</dbReference>
<evidence type="ECO:0000256" key="7">
    <source>
        <dbReference type="ARBA" id="ARBA00022967"/>
    </source>
</evidence>
<name>A0A344TD80_9BACT</name>
<sequence length="104" mass="11416">MQPIVPIHYFLIVAAALFSIGLAVMITKRNAIAVLIGVELILNAVNLNLVAFSQYDPLRLEGQLFALFVMVVAAAESAVALAIILKVYRHYQTTDLDKISSMKK</sequence>
<comment type="function">
    <text evidence="1">NDH-1 shuttles electrons from NADH, via FMN and iron-sulfur (Fe-S) centers, to quinones in the respiratory chain. The immediate electron acceptor for the enzyme in this species is believed to be ubiquinone. Couples the redox reaction to proton translocation (for every two electrons transferred, four hydrogen ions are translocated across the cytoplasmic membrane), and thus conserves the redox energy in a proton gradient.</text>
</comment>
<dbReference type="KEGG" id="run:DR864_02090"/>
<feature type="transmembrane region" description="Helical" evidence="10">
    <location>
        <begin position="64"/>
        <end position="88"/>
    </location>
</feature>
<accession>A0A344TD80</accession>
<evidence type="ECO:0000256" key="6">
    <source>
        <dbReference type="ARBA" id="ARBA00022719"/>
    </source>
</evidence>